<reference evidence="2 3" key="1">
    <citation type="submission" date="2013-11" db="EMBL/GenBank/DDBJ databases">
        <title>Genome sequencing of Stegodyphus mimosarum.</title>
        <authorList>
            <person name="Bechsgaard J."/>
        </authorList>
    </citation>
    <scope>NUCLEOTIDE SEQUENCE [LARGE SCALE GENOMIC DNA]</scope>
</reference>
<proteinExistence type="predicted"/>
<feature type="domain" description="DDE-1" evidence="1">
    <location>
        <begin position="11"/>
        <end position="48"/>
    </location>
</feature>
<keyword evidence="3" id="KW-1185">Reference proteome</keyword>
<feature type="non-terminal residue" evidence="2">
    <location>
        <position position="68"/>
    </location>
</feature>
<dbReference type="EMBL" id="KK116063">
    <property type="protein sequence ID" value="KFM66697.1"/>
    <property type="molecule type" value="Genomic_DNA"/>
</dbReference>
<sequence length="68" mass="8082">MRKLFSSWHCVVQPLDLGVIKNFKMLYRQRLIQIALQNISTGNKEKKYYSRGYKYDFTCLNSSKTTNN</sequence>
<gene>
    <name evidence="2" type="ORF">X975_21330</name>
</gene>
<name>A0A087TNK8_STEMI</name>
<dbReference type="GO" id="GO:0003676">
    <property type="term" value="F:nucleic acid binding"/>
    <property type="evidence" value="ECO:0007669"/>
    <property type="project" value="InterPro"/>
</dbReference>
<protein>
    <recommendedName>
        <fullName evidence="1">DDE-1 domain-containing protein</fullName>
    </recommendedName>
</protein>
<organism evidence="2 3">
    <name type="scientific">Stegodyphus mimosarum</name>
    <name type="common">African social velvet spider</name>
    <dbReference type="NCBI Taxonomy" id="407821"/>
    <lineage>
        <taxon>Eukaryota</taxon>
        <taxon>Metazoa</taxon>
        <taxon>Ecdysozoa</taxon>
        <taxon>Arthropoda</taxon>
        <taxon>Chelicerata</taxon>
        <taxon>Arachnida</taxon>
        <taxon>Araneae</taxon>
        <taxon>Araneomorphae</taxon>
        <taxon>Entelegynae</taxon>
        <taxon>Eresoidea</taxon>
        <taxon>Eresidae</taxon>
        <taxon>Stegodyphus</taxon>
    </lineage>
</organism>
<dbReference type="Proteomes" id="UP000054359">
    <property type="component" value="Unassembled WGS sequence"/>
</dbReference>
<dbReference type="InterPro" id="IPR004875">
    <property type="entry name" value="DDE_SF_endonuclease_dom"/>
</dbReference>
<dbReference type="Pfam" id="PF03184">
    <property type="entry name" value="DDE_1"/>
    <property type="match status" value="1"/>
</dbReference>
<evidence type="ECO:0000259" key="1">
    <source>
        <dbReference type="Pfam" id="PF03184"/>
    </source>
</evidence>
<evidence type="ECO:0000313" key="3">
    <source>
        <dbReference type="Proteomes" id="UP000054359"/>
    </source>
</evidence>
<evidence type="ECO:0000313" key="2">
    <source>
        <dbReference type="EMBL" id="KFM66697.1"/>
    </source>
</evidence>
<dbReference type="OrthoDB" id="6618307at2759"/>
<accession>A0A087TNK8</accession>
<dbReference type="AlphaFoldDB" id="A0A087TNK8"/>